<reference evidence="1 2" key="1">
    <citation type="submission" date="2024-07" db="EMBL/GenBank/DDBJ databases">
        <title>Section-level genome sequencing and comparative genomics of Aspergillus sections Usti and Cavernicolus.</title>
        <authorList>
            <consortium name="Lawrence Berkeley National Laboratory"/>
            <person name="Nybo J.L."/>
            <person name="Vesth T.C."/>
            <person name="Theobald S."/>
            <person name="Frisvad J.C."/>
            <person name="Larsen T.O."/>
            <person name="Kjaerboelling I."/>
            <person name="Rothschild-Mancinelli K."/>
            <person name="Lyhne E.K."/>
            <person name="Kogle M.E."/>
            <person name="Barry K."/>
            <person name="Clum A."/>
            <person name="Na H."/>
            <person name="Ledsgaard L."/>
            <person name="Lin J."/>
            <person name="Lipzen A."/>
            <person name="Kuo A."/>
            <person name="Riley R."/>
            <person name="Mondo S."/>
            <person name="Labutti K."/>
            <person name="Haridas S."/>
            <person name="Pangalinan J."/>
            <person name="Salamov A.A."/>
            <person name="Simmons B.A."/>
            <person name="Magnuson J.K."/>
            <person name="Chen J."/>
            <person name="Drula E."/>
            <person name="Henrissat B."/>
            <person name="Wiebenga A."/>
            <person name="Lubbers R.J."/>
            <person name="Gomes A.C."/>
            <person name="Makela M.R."/>
            <person name="Stajich J."/>
            <person name="Grigoriev I.V."/>
            <person name="Mortensen U.H."/>
            <person name="De Vries R.P."/>
            <person name="Baker S.E."/>
            <person name="Andersen M.R."/>
        </authorList>
    </citation>
    <scope>NUCLEOTIDE SEQUENCE [LARGE SCALE GENOMIC DNA]</scope>
    <source>
        <strain evidence="1 2">CBS 209.92</strain>
    </source>
</reference>
<sequence length="70" mass="7773">MGPCISGVWIAFHFHSRPAWLFEFQVSGLDIVPITAGVTMGRCLSLMQLKGTPMPLIFKSLELVRSRAII</sequence>
<dbReference type="EMBL" id="JBFTWV010000023">
    <property type="protein sequence ID" value="KAL2796855.1"/>
    <property type="molecule type" value="Genomic_DNA"/>
</dbReference>
<gene>
    <name evidence="1" type="ORF">BJX66DRAFT_298836</name>
</gene>
<proteinExistence type="predicted"/>
<comment type="caution">
    <text evidence="1">The sequence shown here is derived from an EMBL/GenBank/DDBJ whole genome shotgun (WGS) entry which is preliminary data.</text>
</comment>
<evidence type="ECO:0000313" key="2">
    <source>
        <dbReference type="Proteomes" id="UP001610563"/>
    </source>
</evidence>
<name>A0ABR4GCU3_9EURO</name>
<dbReference type="Proteomes" id="UP001610563">
    <property type="component" value="Unassembled WGS sequence"/>
</dbReference>
<accession>A0ABR4GCU3</accession>
<organism evidence="1 2">
    <name type="scientific">Aspergillus keveii</name>
    <dbReference type="NCBI Taxonomy" id="714993"/>
    <lineage>
        <taxon>Eukaryota</taxon>
        <taxon>Fungi</taxon>
        <taxon>Dikarya</taxon>
        <taxon>Ascomycota</taxon>
        <taxon>Pezizomycotina</taxon>
        <taxon>Eurotiomycetes</taxon>
        <taxon>Eurotiomycetidae</taxon>
        <taxon>Eurotiales</taxon>
        <taxon>Aspergillaceae</taxon>
        <taxon>Aspergillus</taxon>
        <taxon>Aspergillus subgen. Nidulantes</taxon>
    </lineage>
</organism>
<keyword evidence="2" id="KW-1185">Reference proteome</keyword>
<protein>
    <submittedName>
        <fullName evidence="1">Uncharacterized protein</fullName>
    </submittedName>
</protein>
<evidence type="ECO:0000313" key="1">
    <source>
        <dbReference type="EMBL" id="KAL2796855.1"/>
    </source>
</evidence>